<accession>A0A4R9JW61</accession>
<dbReference type="InterPro" id="IPR036291">
    <property type="entry name" value="NAD(P)-bd_dom_sf"/>
</dbReference>
<organism evidence="5 6">
    <name type="scientific">Leptospira ognonensis</name>
    <dbReference type="NCBI Taxonomy" id="2484945"/>
    <lineage>
        <taxon>Bacteria</taxon>
        <taxon>Pseudomonadati</taxon>
        <taxon>Spirochaetota</taxon>
        <taxon>Spirochaetia</taxon>
        <taxon>Leptospirales</taxon>
        <taxon>Leptospiraceae</taxon>
        <taxon>Leptospira</taxon>
    </lineage>
</organism>
<dbReference type="InterPro" id="IPR057326">
    <property type="entry name" value="KR_dom"/>
</dbReference>
<dbReference type="PANTHER" id="PTHR43658">
    <property type="entry name" value="SHORT-CHAIN DEHYDROGENASE/REDUCTASE"/>
    <property type="match status" value="1"/>
</dbReference>
<evidence type="ECO:0000256" key="2">
    <source>
        <dbReference type="ARBA" id="ARBA00023002"/>
    </source>
</evidence>
<dbReference type="Gene3D" id="3.40.50.720">
    <property type="entry name" value="NAD(P)-binding Rossmann-like Domain"/>
    <property type="match status" value="1"/>
</dbReference>
<comment type="similarity">
    <text evidence="1 3">Belongs to the short-chain dehydrogenases/reductases (SDR) family.</text>
</comment>
<dbReference type="Proteomes" id="UP000297693">
    <property type="component" value="Unassembled WGS sequence"/>
</dbReference>
<keyword evidence="6" id="KW-1185">Reference proteome</keyword>
<dbReference type="OrthoDB" id="9803333at2"/>
<evidence type="ECO:0000256" key="3">
    <source>
        <dbReference type="RuleBase" id="RU000363"/>
    </source>
</evidence>
<dbReference type="GO" id="GO:0016491">
    <property type="term" value="F:oxidoreductase activity"/>
    <property type="evidence" value="ECO:0007669"/>
    <property type="project" value="UniProtKB-KW"/>
</dbReference>
<sequence length="255" mass="27160">MEIKGASILITGSAGGLGKAMALRLGKLGANIILSDIQQEKLNETVVEFEKQGIPTIGIAANVAREEESVRLIQLAKEKWGRLDVAVLNAGILRDGLLIRVDKETGKVKAKMGIDQWQSVIDVNLTGVFLTGREAAACMAEQKSGVIIPIASIAMHGNSGQTNYSAAKAGVAAMTVTWSKELARYGIRVAGIAPGFIGTEMVLKDMNPEALEKWKSIIPIGRLGEPDEIAQTTQFIIENDLITGVILEISGGVRI</sequence>
<keyword evidence="2" id="KW-0560">Oxidoreductase</keyword>
<dbReference type="FunFam" id="3.40.50.720:FF:000173">
    <property type="entry name" value="3-oxoacyl-[acyl-carrier protein] reductase"/>
    <property type="match status" value="1"/>
</dbReference>
<dbReference type="SMART" id="SM00822">
    <property type="entry name" value="PKS_KR"/>
    <property type="match status" value="1"/>
</dbReference>
<dbReference type="SUPFAM" id="SSF51735">
    <property type="entry name" value="NAD(P)-binding Rossmann-fold domains"/>
    <property type="match status" value="1"/>
</dbReference>
<dbReference type="PROSITE" id="PS00061">
    <property type="entry name" value="ADH_SHORT"/>
    <property type="match status" value="1"/>
</dbReference>
<dbReference type="InterPro" id="IPR020904">
    <property type="entry name" value="Sc_DH/Rdtase_CS"/>
</dbReference>
<evidence type="ECO:0000256" key="1">
    <source>
        <dbReference type="ARBA" id="ARBA00006484"/>
    </source>
</evidence>
<dbReference type="Pfam" id="PF00106">
    <property type="entry name" value="adh_short"/>
    <property type="match status" value="1"/>
</dbReference>
<evidence type="ECO:0000313" key="6">
    <source>
        <dbReference type="Proteomes" id="UP000297693"/>
    </source>
</evidence>
<reference evidence="5" key="1">
    <citation type="journal article" date="2019" name="PLoS Negl. Trop. Dis.">
        <title>Revisiting the worldwide diversity of Leptospira species in the environment.</title>
        <authorList>
            <person name="Vincent A.T."/>
            <person name="Schiettekatte O."/>
            <person name="Bourhy P."/>
            <person name="Veyrier F.J."/>
            <person name="Picardeau M."/>
        </authorList>
    </citation>
    <scope>NUCLEOTIDE SEQUENCE [LARGE SCALE GENOMIC DNA]</scope>
    <source>
        <strain evidence="5">201702476</strain>
    </source>
</reference>
<feature type="domain" description="Ketoreductase" evidence="4">
    <location>
        <begin position="6"/>
        <end position="195"/>
    </location>
</feature>
<dbReference type="InterPro" id="IPR002347">
    <property type="entry name" value="SDR_fam"/>
</dbReference>
<dbReference type="PRINTS" id="PR00080">
    <property type="entry name" value="SDRFAMILY"/>
</dbReference>
<name>A0A4R9JW61_9LEPT</name>
<protein>
    <submittedName>
        <fullName evidence="5">SDR family oxidoreductase</fullName>
    </submittedName>
</protein>
<dbReference type="EMBL" id="RQGD01000035">
    <property type="protein sequence ID" value="TGL57223.1"/>
    <property type="molecule type" value="Genomic_DNA"/>
</dbReference>
<dbReference type="NCBIfam" id="NF006072">
    <property type="entry name" value="PRK08217.1"/>
    <property type="match status" value="1"/>
</dbReference>
<dbReference type="RefSeq" id="WP_135624347.1">
    <property type="nucleotide sequence ID" value="NZ_RQGD01000035.1"/>
</dbReference>
<gene>
    <name evidence="5" type="ORF">EHQ58_13030</name>
</gene>
<dbReference type="AlphaFoldDB" id="A0A4R9JW61"/>
<dbReference type="PRINTS" id="PR00081">
    <property type="entry name" value="GDHRDH"/>
</dbReference>
<evidence type="ECO:0000313" key="5">
    <source>
        <dbReference type="EMBL" id="TGL57223.1"/>
    </source>
</evidence>
<dbReference type="PANTHER" id="PTHR43658:SF8">
    <property type="entry name" value="17-BETA-HYDROXYSTEROID DEHYDROGENASE 14-RELATED"/>
    <property type="match status" value="1"/>
</dbReference>
<comment type="caution">
    <text evidence="5">The sequence shown here is derived from an EMBL/GenBank/DDBJ whole genome shotgun (WGS) entry which is preliminary data.</text>
</comment>
<evidence type="ECO:0000259" key="4">
    <source>
        <dbReference type="SMART" id="SM00822"/>
    </source>
</evidence>
<proteinExistence type="inferred from homology"/>